<accession>A0ABU3CKK3</accession>
<reference evidence="2 3" key="1">
    <citation type="submission" date="2023-09" db="EMBL/GenBank/DDBJ databases">
        <authorList>
            <person name="Rey-Velasco X."/>
        </authorList>
    </citation>
    <scope>NUCLEOTIDE SEQUENCE [LARGE SCALE GENOMIC DNA]</scope>
    <source>
        <strain evidence="2 3">F260</strain>
    </source>
</reference>
<gene>
    <name evidence="2" type="ORF">RM545_09270</name>
</gene>
<protein>
    <recommendedName>
        <fullName evidence="4">Type II toxin-antitoxin system RelE/ParE family toxin</fullName>
    </recommendedName>
</protein>
<evidence type="ECO:0000313" key="3">
    <source>
        <dbReference type="Proteomes" id="UP001245285"/>
    </source>
</evidence>
<dbReference type="Proteomes" id="UP001245285">
    <property type="component" value="Unassembled WGS sequence"/>
</dbReference>
<keyword evidence="1" id="KW-1277">Toxin-antitoxin system</keyword>
<dbReference type="Gene3D" id="3.30.2310.20">
    <property type="entry name" value="RelE-like"/>
    <property type="match status" value="1"/>
</dbReference>
<comment type="caution">
    <text evidence="2">The sequence shown here is derived from an EMBL/GenBank/DDBJ whole genome shotgun (WGS) entry which is preliminary data.</text>
</comment>
<evidence type="ECO:0000256" key="1">
    <source>
        <dbReference type="ARBA" id="ARBA00022649"/>
    </source>
</evidence>
<keyword evidence="3" id="KW-1185">Reference proteome</keyword>
<evidence type="ECO:0008006" key="4">
    <source>
        <dbReference type="Google" id="ProtNLM"/>
    </source>
</evidence>
<dbReference type="EMBL" id="JAVRHO010000011">
    <property type="protein sequence ID" value="MDT0646881.1"/>
    <property type="molecule type" value="Genomic_DNA"/>
</dbReference>
<proteinExistence type="predicted"/>
<dbReference type="InterPro" id="IPR007712">
    <property type="entry name" value="RelE/ParE_toxin"/>
</dbReference>
<organism evidence="2 3">
    <name type="scientific">Autumnicola lenta</name>
    <dbReference type="NCBI Taxonomy" id="3075593"/>
    <lineage>
        <taxon>Bacteria</taxon>
        <taxon>Pseudomonadati</taxon>
        <taxon>Bacteroidota</taxon>
        <taxon>Flavobacteriia</taxon>
        <taxon>Flavobacteriales</taxon>
        <taxon>Flavobacteriaceae</taxon>
        <taxon>Autumnicola</taxon>
    </lineage>
</organism>
<dbReference type="InterPro" id="IPR035093">
    <property type="entry name" value="RelE/ParE_toxin_dom_sf"/>
</dbReference>
<evidence type="ECO:0000313" key="2">
    <source>
        <dbReference type="EMBL" id="MDT0646881.1"/>
    </source>
</evidence>
<dbReference type="RefSeq" id="WP_311495045.1">
    <property type="nucleotide sequence ID" value="NZ_JAVRHO010000011.1"/>
</dbReference>
<name>A0ABU3CKK3_9FLAO</name>
<sequence length="89" mass="10906">MTYKVFISKEAEIELATAEYYFKARNPHRDFLNDFNRQLEFLENTPESFQKNYKEIRMLNFNQFNYSIHYVISGDKVLLLRILNQRQNF</sequence>
<dbReference type="Pfam" id="PF05016">
    <property type="entry name" value="ParE_toxin"/>
    <property type="match status" value="1"/>
</dbReference>